<dbReference type="EMBL" id="KZ345020">
    <property type="protein sequence ID" value="PIO76948.1"/>
    <property type="molecule type" value="Genomic_DNA"/>
</dbReference>
<dbReference type="Gene3D" id="3.10.10.10">
    <property type="entry name" value="HIV Type 1 Reverse Transcriptase, subunit A, domain 1"/>
    <property type="match status" value="1"/>
</dbReference>
<dbReference type="Proteomes" id="UP000230423">
    <property type="component" value="Unassembled WGS sequence"/>
</dbReference>
<dbReference type="OrthoDB" id="5864996at2759"/>
<name>A0A2G9V389_TELCI</name>
<dbReference type="PANTHER" id="PTHR37984">
    <property type="entry name" value="PROTEIN CBG26694"/>
    <property type="match status" value="1"/>
</dbReference>
<accession>A0A2G9V389</accession>
<evidence type="ECO:0000256" key="1">
    <source>
        <dbReference type="SAM" id="MobiDB-lite"/>
    </source>
</evidence>
<feature type="region of interest" description="Disordered" evidence="1">
    <location>
        <begin position="223"/>
        <end position="245"/>
    </location>
</feature>
<dbReference type="InterPro" id="IPR043128">
    <property type="entry name" value="Rev_trsase/Diguanyl_cyclase"/>
</dbReference>
<evidence type="ECO:0000313" key="2">
    <source>
        <dbReference type="EMBL" id="PIO76948.1"/>
    </source>
</evidence>
<dbReference type="PANTHER" id="PTHR37984:SF5">
    <property type="entry name" value="PROTEIN NYNRIN-LIKE"/>
    <property type="match status" value="1"/>
</dbReference>
<proteinExistence type="predicted"/>
<dbReference type="SUPFAM" id="SSF56672">
    <property type="entry name" value="DNA/RNA polymerases"/>
    <property type="match status" value="1"/>
</dbReference>
<gene>
    <name evidence="2" type="ORF">TELCIR_00971</name>
</gene>
<dbReference type="AlphaFoldDB" id="A0A2G9V389"/>
<keyword evidence="3" id="KW-1185">Reference proteome</keyword>
<evidence type="ECO:0000313" key="3">
    <source>
        <dbReference type="Proteomes" id="UP000230423"/>
    </source>
</evidence>
<sequence length="245" mass="28223">MQPMDRLPSFVDASNGQQFNWTAPPRREICFVTGGDCNFFRMFWIKRVPNLYKASRPTTVRVIARQHCCFREGNRSFADRKGAISRHPFKVCCKYRREEEGKWNSLLVRRLFYRPQRRAGATPAPTTDAQRRLHETEWWNGIHANRFRWCLLTGRSRQCIKKKLLTTNTHRGLFNFNRLAIGVKSAPGIFQQMMGSMLAGLDGCAAYFVGVIIRYLGNTIDADEGHPDPAKQRSSKKMPPPKDIG</sequence>
<organism evidence="2 3">
    <name type="scientific">Teladorsagia circumcincta</name>
    <name type="common">Brown stomach worm</name>
    <name type="synonym">Ostertagia circumcincta</name>
    <dbReference type="NCBI Taxonomy" id="45464"/>
    <lineage>
        <taxon>Eukaryota</taxon>
        <taxon>Metazoa</taxon>
        <taxon>Ecdysozoa</taxon>
        <taxon>Nematoda</taxon>
        <taxon>Chromadorea</taxon>
        <taxon>Rhabditida</taxon>
        <taxon>Rhabditina</taxon>
        <taxon>Rhabditomorpha</taxon>
        <taxon>Strongyloidea</taxon>
        <taxon>Trichostrongylidae</taxon>
        <taxon>Teladorsagia</taxon>
    </lineage>
</organism>
<dbReference type="InterPro" id="IPR050951">
    <property type="entry name" value="Retrovirus_Pol_polyprotein"/>
</dbReference>
<dbReference type="InterPro" id="IPR043502">
    <property type="entry name" value="DNA/RNA_pol_sf"/>
</dbReference>
<reference evidence="2 3" key="1">
    <citation type="submission" date="2015-09" db="EMBL/GenBank/DDBJ databases">
        <title>Draft genome of the parasitic nematode Teladorsagia circumcincta isolate WARC Sus (inbred).</title>
        <authorList>
            <person name="Mitreva M."/>
        </authorList>
    </citation>
    <scope>NUCLEOTIDE SEQUENCE [LARGE SCALE GENOMIC DNA]</scope>
    <source>
        <strain evidence="2 3">S</strain>
    </source>
</reference>
<protein>
    <submittedName>
        <fullName evidence="2">Uncharacterized protein</fullName>
    </submittedName>
</protein>
<dbReference type="Gene3D" id="3.30.70.270">
    <property type="match status" value="1"/>
</dbReference>